<feature type="compositionally biased region" description="Basic and acidic residues" evidence="2">
    <location>
        <begin position="539"/>
        <end position="548"/>
    </location>
</feature>
<evidence type="ECO:0000259" key="3">
    <source>
        <dbReference type="SMART" id="SM00382"/>
    </source>
</evidence>
<dbReference type="Proteomes" id="UP001628179">
    <property type="component" value="Unassembled WGS sequence"/>
</dbReference>
<dbReference type="GeneID" id="98174136"/>
<accession>A0ABQ0G5Z6</accession>
<protein>
    <submittedName>
        <fullName evidence="4">AAA+ ATPase domain-containing protein</fullName>
    </submittedName>
</protein>
<evidence type="ECO:0000256" key="1">
    <source>
        <dbReference type="SAM" id="Coils"/>
    </source>
</evidence>
<dbReference type="Pfam" id="PF23232">
    <property type="entry name" value="AAA_lid_13"/>
    <property type="match status" value="1"/>
</dbReference>
<name>A0ABQ0G5Z6_9PEZI</name>
<organism evidence="4 5">
    <name type="scientific">Madurella fahalii</name>
    <dbReference type="NCBI Taxonomy" id="1157608"/>
    <lineage>
        <taxon>Eukaryota</taxon>
        <taxon>Fungi</taxon>
        <taxon>Dikarya</taxon>
        <taxon>Ascomycota</taxon>
        <taxon>Pezizomycotina</taxon>
        <taxon>Sordariomycetes</taxon>
        <taxon>Sordariomycetidae</taxon>
        <taxon>Sordariales</taxon>
        <taxon>Sordariales incertae sedis</taxon>
        <taxon>Madurella</taxon>
    </lineage>
</organism>
<evidence type="ECO:0000313" key="4">
    <source>
        <dbReference type="EMBL" id="GAB1313182.1"/>
    </source>
</evidence>
<dbReference type="InterPro" id="IPR027417">
    <property type="entry name" value="P-loop_NTPase"/>
</dbReference>
<dbReference type="PANTHER" id="PTHR46411">
    <property type="entry name" value="FAMILY ATPASE, PUTATIVE-RELATED"/>
    <property type="match status" value="1"/>
</dbReference>
<evidence type="ECO:0000313" key="5">
    <source>
        <dbReference type="Proteomes" id="UP001628179"/>
    </source>
</evidence>
<dbReference type="SMART" id="SM00382">
    <property type="entry name" value="AAA"/>
    <property type="match status" value="1"/>
</dbReference>
<dbReference type="SUPFAM" id="SSF52540">
    <property type="entry name" value="P-loop containing nucleoside triphosphate hydrolases"/>
    <property type="match status" value="1"/>
</dbReference>
<dbReference type="EMBL" id="BAAFSV010000002">
    <property type="protein sequence ID" value="GAB1313182.1"/>
    <property type="molecule type" value="Genomic_DNA"/>
</dbReference>
<evidence type="ECO:0000256" key="2">
    <source>
        <dbReference type="SAM" id="MobiDB-lite"/>
    </source>
</evidence>
<feature type="region of interest" description="Disordered" evidence="2">
    <location>
        <begin position="538"/>
        <end position="558"/>
    </location>
</feature>
<dbReference type="Gene3D" id="3.40.50.300">
    <property type="entry name" value="P-loop containing nucleotide triphosphate hydrolases"/>
    <property type="match status" value="1"/>
</dbReference>
<feature type="coiled-coil region" evidence="1">
    <location>
        <begin position="10"/>
        <end position="37"/>
    </location>
</feature>
<gene>
    <name evidence="4" type="ORF">MFIFM68171_03392</name>
</gene>
<keyword evidence="5" id="KW-1185">Reference proteome</keyword>
<dbReference type="Pfam" id="PF22942">
    <property type="entry name" value="DUF7025"/>
    <property type="match status" value="1"/>
</dbReference>
<dbReference type="InterPro" id="IPR056599">
    <property type="entry name" value="AAA_lid_fung"/>
</dbReference>
<feature type="domain" description="AAA+ ATPase" evidence="3">
    <location>
        <begin position="598"/>
        <end position="727"/>
    </location>
</feature>
<dbReference type="CDD" id="cd19481">
    <property type="entry name" value="RecA-like_protease"/>
    <property type="match status" value="1"/>
</dbReference>
<dbReference type="InterPro" id="IPR054289">
    <property type="entry name" value="DUF7025"/>
</dbReference>
<dbReference type="Pfam" id="PF00004">
    <property type="entry name" value="AAA"/>
    <property type="match status" value="1"/>
</dbReference>
<sequence>MADAVDAPPRPSLLEKLAAIEKRLAELEQACKCHCNKVIEVALAPKDEGVKKDELAKADVAAGEVKEDKEPGARIKVVVSRKDPATGEAIEEDSKLKKASDGDADGNQYAFILRKIVFEAGFSPNSPQNSSEIDITNPHLWSLLKQHLSYYPYHIFRDAPVALESPYEAIIFQFDELEAAAAAEKPGESDDERQARGDLKLLLETISGGSSGDEKLDKYFKMRPKYKSQKPEAIQFEDLWTIFPPGQLVYGRPFQGEHQVFVVKDNKGTWPWLDRSGRKFLPWKLDVWSYDWKDGSFGRTDFTLNFDHFDGHLPLLSLPYYPFELHPENDAVRADLIKRGKRFREVCEAKHSQRLFEYKGKAISEKKGLSGMRHGDDGGEGEIDLRSSTSLEPFEYAGMMMGFGGFGGGRGAVDAAAAAAAAVRSSEVQSRVMVDYESYFTYGQAERRNGPLASAGVGTGCACSDCINNEELARRYRIHFDDPQVAGARDWDDEQYLLCPPRVLGYILDQKQWAQLQVTLLDSLAPEEDSMDAWNSRLKLADDSGPDKRKTKGKKAEAQSTKDLLFDLVRSHVSSTAEMSNDNEDGLEVDDIIPGKGKGLVILLYGPPGVGKTSTAETIAIATKKPLFSVSVADVGTQAKHVESNLSRIFALATRWQAILLIDEADVFLESRGRGSAIRSTDKNALVSVFLRVLEYYQGIMFLTTNQIAEFDIAIPSRIHVSIQYESLKDYQMEAIFHGFLEPLDKRKLIEDYDGIKEWLEEVVYKEKLDGRQIRNTVTTALGLARAEAKYRHQGGRLRKDHLKRAFGNVSAFKRDFNTQWERYKESQKQLIK</sequence>
<dbReference type="InterPro" id="IPR003593">
    <property type="entry name" value="AAA+_ATPase"/>
</dbReference>
<dbReference type="RefSeq" id="XP_070914914.1">
    <property type="nucleotide sequence ID" value="XM_071058813.1"/>
</dbReference>
<reference evidence="4 5" key="1">
    <citation type="submission" date="2024-09" db="EMBL/GenBank/DDBJ databases">
        <title>Itraconazole resistance in Madurella fahalii resulting from another homologue of gene encoding cytochrome P450 14-alpha sterol demethylase (CYP51).</title>
        <authorList>
            <person name="Yoshioka I."/>
            <person name="Fahal A.H."/>
            <person name="Kaneko S."/>
            <person name="Yaguchi T."/>
        </authorList>
    </citation>
    <scope>NUCLEOTIDE SEQUENCE [LARGE SCALE GENOMIC DNA]</scope>
    <source>
        <strain evidence="4 5">IFM 68171</strain>
    </source>
</reference>
<comment type="caution">
    <text evidence="4">The sequence shown here is derived from an EMBL/GenBank/DDBJ whole genome shotgun (WGS) entry which is preliminary data.</text>
</comment>
<proteinExistence type="predicted"/>
<keyword evidence="1" id="KW-0175">Coiled coil</keyword>
<dbReference type="InterPro" id="IPR003959">
    <property type="entry name" value="ATPase_AAA_core"/>
</dbReference>
<dbReference type="PANTHER" id="PTHR46411:SF2">
    <property type="entry name" value="AAA+ ATPASE DOMAIN-CONTAINING PROTEIN"/>
    <property type="match status" value="1"/>
</dbReference>